<dbReference type="InParanoid" id="Q7NME3"/>
<evidence type="ECO:0000256" key="1">
    <source>
        <dbReference type="ARBA" id="ARBA00022737"/>
    </source>
</evidence>
<dbReference type="CDD" id="cd15482">
    <property type="entry name" value="Sialidase_non-viral"/>
    <property type="match status" value="2"/>
</dbReference>
<feature type="region of interest" description="Disordered" evidence="2">
    <location>
        <begin position="801"/>
        <end position="854"/>
    </location>
</feature>
<evidence type="ECO:0000256" key="2">
    <source>
        <dbReference type="SAM" id="MobiDB-lite"/>
    </source>
</evidence>
<keyword evidence="5" id="KW-1185">Reference proteome</keyword>
<dbReference type="EnsemblBacteria" id="BAC88764">
    <property type="protein sequence ID" value="BAC88764"/>
    <property type="gene ID" value="BAC88764"/>
</dbReference>
<dbReference type="PANTHER" id="PTHR12106:SF27">
    <property type="entry name" value="SORTILIN-RELATED RECEPTOR"/>
    <property type="match status" value="1"/>
</dbReference>
<dbReference type="PATRIC" id="fig|251221.4.peg.841"/>
<dbReference type="RefSeq" id="WP_011140825.1">
    <property type="nucleotide sequence ID" value="NC_005125.1"/>
</dbReference>
<dbReference type="KEGG" id="gvi:glr0823"/>
<keyword evidence="1" id="KW-0677">Repeat</keyword>
<gene>
    <name evidence="4" type="ordered locus">glr0823</name>
</gene>
<dbReference type="PANTHER" id="PTHR12106">
    <property type="entry name" value="SORTILIN RELATED"/>
    <property type="match status" value="1"/>
</dbReference>
<dbReference type="InterPro" id="IPR031778">
    <property type="entry name" value="Sortilin_N"/>
</dbReference>
<organism evidence="4 5">
    <name type="scientific">Gloeobacter violaceus (strain ATCC 29082 / PCC 7421)</name>
    <dbReference type="NCBI Taxonomy" id="251221"/>
    <lineage>
        <taxon>Bacteria</taxon>
        <taxon>Bacillati</taxon>
        <taxon>Cyanobacteriota</taxon>
        <taxon>Cyanophyceae</taxon>
        <taxon>Gloeobacterales</taxon>
        <taxon>Gloeobacteraceae</taxon>
        <taxon>Gloeobacter</taxon>
    </lineage>
</organism>
<dbReference type="InterPro" id="IPR036278">
    <property type="entry name" value="Sialidase_sf"/>
</dbReference>
<feature type="region of interest" description="Disordered" evidence="2">
    <location>
        <begin position="524"/>
        <end position="553"/>
    </location>
</feature>
<dbReference type="InterPro" id="IPR015943">
    <property type="entry name" value="WD40/YVTN_repeat-like_dom_sf"/>
</dbReference>
<dbReference type="eggNOG" id="COG4447">
    <property type="taxonomic scope" value="Bacteria"/>
</dbReference>
<accession>Q7NME3</accession>
<dbReference type="InterPro" id="IPR050310">
    <property type="entry name" value="VPS10-sortilin"/>
</dbReference>
<dbReference type="Proteomes" id="UP000000557">
    <property type="component" value="Chromosome"/>
</dbReference>
<dbReference type="STRING" id="251221.gene:10758300"/>
<evidence type="ECO:0000313" key="4">
    <source>
        <dbReference type="EMBL" id="BAC88764.1"/>
    </source>
</evidence>
<dbReference type="AlphaFoldDB" id="Q7NME3"/>
<sequence length="1109" mass="120452">MTGLKPRQSAEQRAKILAVSVLVSLLGALPAAAAYDKLFFAGMKARNVGPGNMSGRVAAVAAVSSQPEIIYIGTATGGVWKSTNGGTTWKPIFDDQDTSSIGAVAVFQPQPEIVWAGSGEGNTRNSAGVGRGVYKSTDGGKSWQKLGLEKTERIHRILLHPTNPDIAYVAAMGATWGENPDRGVFKTTDGGKSWNKILYVDERTGVGDLAIDPSNPDKLIAAMWEHRRWPWAFKSGGPGSGLYVTFDGGGSWKKLEAKDGLPAGELGRIGVAVAPSNPKVVYALVEAGKNVLLRSDDGGTSWKTINTRPDVNPRPFYFADLEVNPKDENLLYRLQVNLDISTDGGKTFKPTAPQGIHSDHHALWIHPNGNTLINGNDGGVAISYDRGKKWQFVDNLPLGQFYHIGVDMEQPYNVYGGLQDNGSWRGPSNALKPSGILNASWEAVGFGDGFATLPDPENAEYGYAMSQGGNLFYFNSRTGVRKVIRPTETETKHRYNWNAALAIDPFDPKTIYYGSQFVHKSPDKGNTWQMISPDLSTDDPEKQKQTESGGLTRDVTAAENHCTILSIAPSAIKKGLLWASTDDGNVQLTTDGGKSWQRVSDSLTKAGLVPAGTWAPHVEASKHDPATAYAVFDDHRRSNWQSYVFVTRDYGKSWKSLVTPTIDGFAHVIEEDPVKADLLYLGTEFGLFVSADAGRSWFKWTQGLPTVPVTDLVVHPREQDLVIGTHGRGIYILDDIRPLRALSEQVAAKALHLFAVADPDQMHFAPFSGPYFFAGDALFRGKARPYGALLTYVLNGPGLEPAKADAEEGEEADKDKEEAATAPKSSQPIPPAGAPATGEDKPVATAPAAETQKKEEAKLDIEILDDTGKVIRTVKAPMKAGLNRIAWDLRREKFAVPQFPLSDPERIKEREKADKERRGTLVPPGKYTARIQYQGSIVSQSFEVKPDPRISYYPAARRQSYQLALEAGAMLESVAKAYRQIWDTRKTIQTATQGDKPANPLLAERGKALDAKLANLADRMAPNEDRQGIYDRTAEVANQIAIVLGALQSSYDGPNQPVLVKFEKVKQQTATILAEYDTLKKSEVVAFEQALRAAGYPAGAGTAGQSAQP</sequence>
<name>Q7NME3_GLOVI</name>
<dbReference type="HOGENOM" id="CLU_004847_0_0_3"/>
<dbReference type="Gene3D" id="2.60.40.4070">
    <property type="match status" value="1"/>
</dbReference>
<dbReference type="Pfam" id="PF15902">
    <property type="entry name" value="Sortilin-Vps10"/>
    <property type="match status" value="1"/>
</dbReference>
<evidence type="ECO:0000313" key="5">
    <source>
        <dbReference type="Proteomes" id="UP000000557"/>
    </source>
</evidence>
<dbReference type="OrthoDB" id="9757947at2"/>
<protein>
    <submittedName>
        <fullName evidence="4">Glr0823 protein</fullName>
    </submittedName>
</protein>
<proteinExistence type="predicted"/>
<feature type="domain" description="Sortilin N-terminal" evidence="3">
    <location>
        <begin position="133"/>
        <end position="257"/>
    </location>
</feature>
<dbReference type="EMBL" id="BA000045">
    <property type="protein sequence ID" value="BAC88764.1"/>
    <property type="molecule type" value="Genomic_DNA"/>
</dbReference>
<dbReference type="Gene3D" id="2.130.10.10">
    <property type="entry name" value="YVTN repeat-like/Quinoprotein amine dehydrogenase"/>
    <property type="match status" value="4"/>
</dbReference>
<dbReference type="SUPFAM" id="SSF50939">
    <property type="entry name" value="Sialidases"/>
    <property type="match status" value="2"/>
</dbReference>
<evidence type="ECO:0000259" key="3">
    <source>
        <dbReference type="Pfam" id="PF15902"/>
    </source>
</evidence>
<reference evidence="4 5" key="1">
    <citation type="journal article" date="2003" name="DNA Res.">
        <title>Complete genome structure of Gloeobacter violaceus PCC 7421, a cyanobacterium that lacks thylakoids.</title>
        <authorList>
            <person name="Nakamura Y."/>
            <person name="Kaneko T."/>
            <person name="Sato S."/>
            <person name="Mimuro M."/>
            <person name="Miyashita H."/>
            <person name="Tsuchiya T."/>
            <person name="Sasamoto S."/>
            <person name="Watanabe A."/>
            <person name="Kawashima K."/>
            <person name="Kishida Y."/>
            <person name="Kiyokawa C."/>
            <person name="Kohara M."/>
            <person name="Matsumoto M."/>
            <person name="Matsuno A."/>
            <person name="Nakazaki N."/>
            <person name="Shimpo S."/>
            <person name="Takeuchi C."/>
            <person name="Yamada M."/>
            <person name="Tabata S."/>
        </authorList>
    </citation>
    <scope>NUCLEOTIDE SEQUENCE [LARGE SCALE GENOMIC DNA]</scope>
    <source>
        <strain evidence="5">ATCC 29082 / PCC 7421</strain>
    </source>
</reference>
<reference evidence="4 5" key="2">
    <citation type="journal article" date="2003" name="DNA Res.">
        <title>Complete genome structure of Gloeobacter violaceus PCC 7421, a cyanobacterium that lacks thylakoids (supplement).</title>
        <authorList>
            <person name="Nakamura Y."/>
            <person name="Kaneko T."/>
            <person name="Sato S."/>
            <person name="Mimuro M."/>
            <person name="Miyashita H."/>
            <person name="Tsuchiya T."/>
            <person name="Sasamoto S."/>
            <person name="Watanabe A."/>
            <person name="Kawashima K."/>
            <person name="Kishida Y."/>
            <person name="Kiyokawa C."/>
            <person name="Kohara M."/>
            <person name="Matsumoto M."/>
            <person name="Matsuno A."/>
            <person name="Nakazaki N."/>
            <person name="Shimpo S."/>
            <person name="Takeuchi C."/>
            <person name="Yamada M."/>
            <person name="Tabata S."/>
        </authorList>
    </citation>
    <scope>NUCLEOTIDE SEQUENCE [LARGE SCALE GENOMIC DNA]</scope>
    <source>
        <strain evidence="5">ATCC 29082 / PCC 7421</strain>
    </source>
</reference>